<dbReference type="PANTHER" id="PTHR42893:SF46">
    <property type="entry name" value="PROTEIN DETOXIFICATION 44, CHLOROPLASTIC"/>
    <property type="match status" value="1"/>
</dbReference>
<evidence type="ECO:0000256" key="3">
    <source>
        <dbReference type="ARBA" id="ARBA00022692"/>
    </source>
</evidence>
<evidence type="ECO:0000256" key="1">
    <source>
        <dbReference type="ARBA" id="ARBA00004141"/>
    </source>
</evidence>
<evidence type="ECO:0000256" key="6">
    <source>
        <dbReference type="SAM" id="Phobius"/>
    </source>
</evidence>
<reference evidence="8" key="2">
    <citation type="submission" date="2024-10" db="UniProtKB">
        <authorList>
            <consortium name="EnsemblProtists"/>
        </authorList>
    </citation>
    <scope>IDENTIFICATION</scope>
</reference>
<dbReference type="EnsemblProtists" id="EOD38450">
    <property type="protein sequence ID" value="EOD38450"/>
    <property type="gene ID" value="EMIHUDRAFT_224522"/>
</dbReference>
<feature type="transmembrane region" description="Helical" evidence="6">
    <location>
        <begin position="202"/>
        <end position="228"/>
    </location>
</feature>
<accession>A0A0D3KRR5</accession>
<reference evidence="9" key="1">
    <citation type="journal article" date="2013" name="Nature">
        <title>Pan genome of the phytoplankton Emiliania underpins its global distribution.</title>
        <authorList>
            <person name="Read B.A."/>
            <person name="Kegel J."/>
            <person name="Klute M.J."/>
            <person name="Kuo A."/>
            <person name="Lefebvre S.C."/>
            <person name="Maumus F."/>
            <person name="Mayer C."/>
            <person name="Miller J."/>
            <person name="Monier A."/>
            <person name="Salamov A."/>
            <person name="Young J."/>
            <person name="Aguilar M."/>
            <person name="Claverie J.M."/>
            <person name="Frickenhaus S."/>
            <person name="Gonzalez K."/>
            <person name="Herman E.K."/>
            <person name="Lin Y.C."/>
            <person name="Napier J."/>
            <person name="Ogata H."/>
            <person name="Sarno A.F."/>
            <person name="Shmutz J."/>
            <person name="Schroeder D."/>
            <person name="de Vargas C."/>
            <person name="Verret F."/>
            <person name="von Dassow P."/>
            <person name="Valentin K."/>
            <person name="Van de Peer Y."/>
            <person name="Wheeler G."/>
            <person name="Dacks J.B."/>
            <person name="Delwiche C.F."/>
            <person name="Dyhrman S.T."/>
            <person name="Glockner G."/>
            <person name="John U."/>
            <person name="Richards T."/>
            <person name="Worden A.Z."/>
            <person name="Zhang X."/>
            <person name="Grigoriev I.V."/>
            <person name="Allen A.E."/>
            <person name="Bidle K."/>
            <person name="Borodovsky M."/>
            <person name="Bowler C."/>
            <person name="Brownlee C."/>
            <person name="Cock J.M."/>
            <person name="Elias M."/>
            <person name="Gladyshev V.N."/>
            <person name="Groth M."/>
            <person name="Guda C."/>
            <person name="Hadaegh A."/>
            <person name="Iglesias-Rodriguez M.D."/>
            <person name="Jenkins J."/>
            <person name="Jones B.M."/>
            <person name="Lawson T."/>
            <person name="Leese F."/>
            <person name="Lindquist E."/>
            <person name="Lobanov A."/>
            <person name="Lomsadze A."/>
            <person name="Malik S.B."/>
            <person name="Marsh M.E."/>
            <person name="Mackinder L."/>
            <person name="Mock T."/>
            <person name="Mueller-Roeber B."/>
            <person name="Pagarete A."/>
            <person name="Parker M."/>
            <person name="Probert I."/>
            <person name="Quesneville H."/>
            <person name="Raines C."/>
            <person name="Rensing S.A."/>
            <person name="Riano-Pachon D.M."/>
            <person name="Richier S."/>
            <person name="Rokitta S."/>
            <person name="Shiraiwa Y."/>
            <person name="Soanes D.M."/>
            <person name="van der Giezen M."/>
            <person name="Wahlund T.M."/>
            <person name="Williams B."/>
            <person name="Wilson W."/>
            <person name="Wolfe G."/>
            <person name="Wurch L.L."/>
        </authorList>
    </citation>
    <scope>NUCLEOTIDE SEQUENCE</scope>
</reference>
<dbReference type="Pfam" id="PF01554">
    <property type="entry name" value="MatE"/>
    <property type="match status" value="2"/>
</dbReference>
<dbReference type="PaxDb" id="2903-EOD38450"/>
<evidence type="ECO:0000256" key="7">
    <source>
        <dbReference type="SAM" id="SignalP"/>
    </source>
</evidence>
<feature type="transmembrane region" description="Helical" evidence="6">
    <location>
        <begin position="240"/>
        <end position="262"/>
    </location>
</feature>
<dbReference type="InterPro" id="IPR002528">
    <property type="entry name" value="MATE_fam"/>
</dbReference>
<name>A0A0D3KRR5_EMIH1</name>
<evidence type="ECO:0000256" key="5">
    <source>
        <dbReference type="ARBA" id="ARBA00023136"/>
    </source>
</evidence>
<dbReference type="GeneID" id="17283719"/>
<dbReference type="eggNOG" id="KOG1347">
    <property type="taxonomic scope" value="Eukaryota"/>
</dbReference>
<dbReference type="InterPro" id="IPR044644">
    <property type="entry name" value="DinF-like"/>
</dbReference>
<organism evidence="8 9">
    <name type="scientific">Emiliania huxleyi (strain CCMP1516)</name>
    <dbReference type="NCBI Taxonomy" id="280463"/>
    <lineage>
        <taxon>Eukaryota</taxon>
        <taxon>Haptista</taxon>
        <taxon>Haptophyta</taxon>
        <taxon>Prymnesiophyceae</taxon>
        <taxon>Isochrysidales</taxon>
        <taxon>Noelaerhabdaceae</taxon>
        <taxon>Emiliania</taxon>
    </lineage>
</organism>
<dbReference type="PANTHER" id="PTHR42893">
    <property type="entry name" value="PROTEIN DETOXIFICATION 44, CHLOROPLASTIC-RELATED"/>
    <property type="match status" value="1"/>
</dbReference>
<dbReference type="AlphaFoldDB" id="A0A0D3KRR5"/>
<protein>
    <recommendedName>
        <fullName evidence="10">Protein DETOXIFICATION</fullName>
    </recommendedName>
</protein>
<dbReference type="HOGENOM" id="CLU_561946_0_0_1"/>
<feature type="transmembrane region" description="Helical" evidence="6">
    <location>
        <begin position="150"/>
        <end position="172"/>
    </location>
</feature>
<feature type="transmembrane region" description="Helical" evidence="6">
    <location>
        <begin position="418"/>
        <end position="438"/>
    </location>
</feature>
<keyword evidence="3 6" id="KW-0812">Transmembrane</keyword>
<feature type="transmembrane region" description="Helical" evidence="6">
    <location>
        <begin position="306"/>
        <end position="328"/>
    </location>
</feature>
<dbReference type="GO" id="GO:0016020">
    <property type="term" value="C:membrane"/>
    <property type="evidence" value="ECO:0007669"/>
    <property type="project" value="UniProtKB-SubCell"/>
</dbReference>
<evidence type="ECO:0000256" key="4">
    <source>
        <dbReference type="ARBA" id="ARBA00022989"/>
    </source>
</evidence>
<dbReference type="GO" id="GO:0015297">
    <property type="term" value="F:antiporter activity"/>
    <property type="evidence" value="ECO:0007669"/>
    <property type="project" value="InterPro"/>
</dbReference>
<keyword evidence="7" id="KW-0732">Signal</keyword>
<feature type="transmembrane region" description="Helical" evidence="6">
    <location>
        <begin position="274"/>
        <end position="294"/>
    </location>
</feature>
<dbReference type="STRING" id="2903.R1FHC5"/>
<comment type="similarity">
    <text evidence="2">Belongs to the multi antimicrobial extrusion (MATE) (TC 2.A.66.1) family.</text>
</comment>
<sequence>MYNLVPARLVLLLAGGSLGLSSSRLTAASSAPLLCGLQCWQRTPPALGRPPVLALEATARAGGGCCAFRRWQGPPPERPPRAGGVRCCATAPSLTEEAPEEASLAARAAARAAENAEILAIAVPALLNTLMDPFLGVVDTLFVGRTCSSVALGAVAASSEIFTLCIAASLALRESASSTLVRLFAQGRRPAAVAFARRTLQLAVLVGAFLTLLLAGPAAPWCVGLMGAPVGSPLHPDALAYARMRALALPAALALSASEGIFRGMGDTSAPLRAGLVASLANLLLDPGLMIWPARLGVTGAATATGASQAWLLLVLAAEAPAVAGQVLCSRRISRGDLHGARALLLRLLRRAGVLGGATALLLLSLAGPASSFLIPSDPATRESARRLFGWAALCTPLVAPNALCEAVLLGAGLSYKYLALATLSTAIAIGWLTGIALSLRPDVSSVWICILLFFLVRLATSAGRIFSGRGGFGEWEWRAHGDVRA</sequence>
<feature type="signal peptide" evidence="7">
    <location>
        <begin position="1"/>
        <end position="19"/>
    </location>
</feature>
<feature type="chain" id="PRO_5044291914" description="Protein DETOXIFICATION" evidence="7">
    <location>
        <begin position="20"/>
        <end position="486"/>
    </location>
</feature>
<evidence type="ECO:0008006" key="10">
    <source>
        <dbReference type="Google" id="ProtNLM"/>
    </source>
</evidence>
<dbReference type="KEGG" id="ehx:EMIHUDRAFT_224522"/>
<feature type="transmembrane region" description="Helical" evidence="6">
    <location>
        <begin position="348"/>
        <end position="368"/>
    </location>
</feature>
<keyword evidence="4 6" id="KW-1133">Transmembrane helix</keyword>
<dbReference type="RefSeq" id="XP_005790879.1">
    <property type="nucleotide sequence ID" value="XM_005790822.1"/>
</dbReference>
<keyword evidence="5 6" id="KW-0472">Membrane</keyword>
<dbReference type="Proteomes" id="UP000013827">
    <property type="component" value="Unassembled WGS sequence"/>
</dbReference>
<comment type="subcellular location">
    <subcellularLocation>
        <location evidence="1">Membrane</location>
        <topology evidence="1">Multi-pass membrane protein</topology>
    </subcellularLocation>
</comment>
<evidence type="ECO:0000256" key="2">
    <source>
        <dbReference type="ARBA" id="ARBA00010199"/>
    </source>
</evidence>
<keyword evidence="9" id="KW-1185">Reference proteome</keyword>
<evidence type="ECO:0000313" key="9">
    <source>
        <dbReference type="Proteomes" id="UP000013827"/>
    </source>
</evidence>
<evidence type="ECO:0000313" key="8">
    <source>
        <dbReference type="EnsemblProtists" id="EOD38450"/>
    </source>
</evidence>
<feature type="transmembrane region" description="Helical" evidence="6">
    <location>
        <begin position="388"/>
        <end position="411"/>
    </location>
</feature>
<dbReference type="GO" id="GO:0042910">
    <property type="term" value="F:xenobiotic transmembrane transporter activity"/>
    <property type="evidence" value="ECO:0007669"/>
    <property type="project" value="InterPro"/>
</dbReference>
<feature type="transmembrane region" description="Helical" evidence="6">
    <location>
        <begin position="444"/>
        <end position="461"/>
    </location>
</feature>
<proteinExistence type="inferred from homology"/>